<feature type="transmembrane region" description="Helical" evidence="1">
    <location>
        <begin position="170"/>
        <end position="191"/>
    </location>
</feature>
<keyword evidence="3" id="KW-1185">Reference proteome</keyword>
<sequence length="255" mass="29524">MKNIFNNQRRQKAAISAFSINALHLRNPWVAAWWSAAFPGFGHMFIGNYIKGYIFTIWEFYVNINSNLNTAIIYSFTGHFDKAKAVLDTRWLLLYTAVYVYAIWDSYRSTVDLNKLAALADKNHPHISPFAINSFEINYLDKRNPWVAAVWSAFTPGLGTLYSLRTITGFYALSLWIITAYFSHIFQAIYYTAIGAFEQAAAAADPEWLLFMPSIYCYGIYGSYVHTVEYNKLFKLEQSRFLKESYQNRDFDMPV</sequence>
<proteinExistence type="predicted"/>
<feature type="transmembrane region" description="Helical" evidence="1">
    <location>
        <begin position="146"/>
        <end position="164"/>
    </location>
</feature>
<dbReference type="HOGENOM" id="CLU_092700_0_0_9"/>
<evidence type="ECO:0000313" key="3">
    <source>
        <dbReference type="Proteomes" id="UP000006556"/>
    </source>
</evidence>
<accession>A5D1U0</accession>
<dbReference type="STRING" id="370438.PTH_1603"/>
<protein>
    <submittedName>
        <fullName evidence="2">Predicted membrane protein</fullName>
    </submittedName>
</protein>
<dbReference type="eggNOG" id="ENOG502Z7ZI">
    <property type="taxonomic scope" value="Bacteria"/>
</dbReference>
<dbReference type="AlphaFoldDB" id="A5D1U0"/>
<keyword evidence="1" id="KW-0472">Membrane</keyword>
<dbReference type="Proteomes" id="UP000006556">
    <property type="component" value="Chromosome"/>
</dbReference>
<evidence type="ECO:0000313" key="2">
    <source>
        <dbReference type="EMBL" id="BAF59784.1"/>
    </source>
</evidence>
<evidence type="ECO:0000256" key="1">
    <source>
        <dbReference type="SAM" id="Phobius"/>
    </source>
</evidence>
<gene>
    <name evidence="2" type="ordered locus">PTH_1603</name>
</gene>
<organism evidence="2 3">
    <name type="scientific">Pelotomaculum thermopropionicum (strain DSM 13744 / JCM 10971 / SI)</name>
    <dbReference type="NCBI Taxonomy" id="370438"/>
    <lineage>
        <taxon>Bacteria</taxon>
        <taxon>Bacillati</taxon>
        <taxon>Bacillota</taxon>
        <taxon>Clostridia</taxon>
        <taxon>Eubacteriales</taxon>
        <taxon>Desulfotomaculaceae</taxon>
        <taxon>Pelotomaculum</taxon>
    </lineage>
</organism>
<name>A5D1U0_PELTS</name>
<dbReference type="EMBL" id="AP009389">
    <property type="protein sequence ID" value="BAF59784.1"/>
    <property type="molecule type" value="Genomic_DNA"/>
</dbReference>
<keyword evidence="1" id="KW-1133">Transmembrane helix</keyword>
<dbReference type="KEGG" id="pth:PTH_1603"/>
<keyword evidence="1" id="KW-0812">Transmembrane</keyword>
<reference evidence="3" key="1">
    <citation type="journal article" date="2008" name="Genome Res.">
        <title>The genome of Pelotomaculum thermopropionicum reveals niche-associated evolution in anaerobic microbiota.</title>
        <authorList>
            <person name="Kosaka T."/>
            <person name="Kato S."/>
            <person name="Shimoyama T."/>
            <person name="Ishii S."/>
            <person name="Abe T."/>
            <person name="Watanabe K."/>
        </authorList>
    </citation>
    <scope>NUCLEOTIDE SEQUENCE [LARGE SCALE GENOMIC DNA]</scope>
    <source>
        <strain evidence="3">DSM 13744 / JCM 10971 / SI</strain>
    </source>
</reference>